<dbReference type="Pfam" id="PF05860">
    <property type="entry name" value="TPS"/>
    <property type="match status" value="2"/>
</dbReference>
<dbReference type="SMART" id="SM00912">
    <property type="entry name" value="Haemagg_act"/>
    <property type="match status" value="2"/>
</dbReference>
<evidence type="ECO:0000313" key="2">
    <source>
        <dbReference type="EMBL" id="ELR5217978.1"/>
    </source>
</evidence>
<gene>
    <name evidence="3" type="ORF">M0K77_002498</name>
    <name evidence="2" type="ORF">M0K77_RS12490</name>
</gene>
<organism evidence="2">
    <name type="scientific">Providencia rettgeri</name>
    <dbReference type="NCBI Taxonomy" id="587"/>
    <lineage>
        <taxon>Bacteria</taxon>
        <taxon>Pseudomonadati</taxon>
        <taxon>Pseudomonadota</taxon>
        <taxon>Gammaproteobacteria</taxon>
        <taxon>Enterobacterales</taxon>
        <taxon>Morganellaceae</taxon>
        <taxon>Providencia</taxon>
    </lineage>
</organism>
<proteinExistence type="predicted"/>
<dbReference type="InterPro" id="IPR008638">
    <property type="entry name" value="FhaB/CdiA-like_TPS"/>
</dbReference>
<feature type="domain" description="Filamentous haemagglutinin FhaB/tRNA nuclease CdiA-like TPS" evidence="1">
    <location>
        <begin position="741"/>
        <end position="862"/>
    </location>
</feature>
<dbReference type="InterPro" id="IPR010069">
    <property type="entry name" value="CdiA_FHA1_rpt"/>
</dbReference>
<dbReference type="InterPro" id="IPR012334">
    <property type="entry name" value="Pectin_lyas_fold"/>
</dbReference>
<name>A0AAD2VTR9_PRORE</name>
<dbReference type="SUPFAM" id="SSF51126">
    <property type="entry name" value="Pectin lyase-like"/>
    <property type="match status" value="2"/>
</dbReference>
<dbReference type="NCBIfam" id="TIGR01901">
    <property type="entry name" value="adhes_NPXG"/>
    <property type="match status" value="2"/>
</dbReference>
<dbReference type="EMBL" id="ABEXCJ050000004">
    <property type="protein sequence ID" value="EMR4590165.1"/>
    <property type="molecule type" value="Genomic_DNA"/>
</dbReference>
<dbReference type="NCBIfam" id="TIGR01731">
    <property type="entry name" value="fil_hemag_20aa"/>
    <property type="match status" value="11"/>
</dbReference>
<accession>A0AAD2VTR9</accession>
<evidence type="ECO:0000259" key="1">
    <source>
        <dbReference type="SMART" id="SM00912"/>
    </source>
</evidence>
<reference evidence="2" key="1">
    <citation type="submission" date="2023-10" db="EMBL/GenBank/DDBJ databases">
        <authorList>
            <consortium name="Clinical and Environmental Microbiology Branch: Whole genome sequencing antimicrobial resistance pathogens in the healthcare setting"/>
        </authorList>
    </citation>
    <scope>NUCLEOTIDE SEQUENCE</scope>
    <source>
        <strain evidence="2">2020QW-00022</strain>
    </source>
</reference>
<sequence length="1380" mass="145268">MSQPIKSGSSNHTLKLKPIVLCVSAILGMTSMAHGEIINTNGAGVINQHNGPTIVNINKASDKGVSHNIYNKFDVDNKGVILNNSKDNVNTQLGGMINGNLNLAGGEAKVILNEVNSNNATTLNGMVEVAGKKAQVIVANPSGITCNSCGFINTESATLTTGKPIVTNGEILGYNVSKGQIIVNKNLTSNSPTELIARSAIINGQLAAKEIKVVTGNNFIDANGEVLSSVPGTGSRPSVAIDVSSLGGMYADKITLVSTEMGVGVSNQGIISAGNDGLSISSNGGLSNKRNRIESNGNIDVKASGISNDAIITARKNINVDINSGGFINNDGGKIISTDGSISLAGNSSVFNRYKGSIQAKNNVSISGETLQNGDGIIKAETGDINIDLTDTLYQWRNTANSHVEDRIIAGRDINIKASRIINENARIESGRDINLTLNSGLENTNSAVTAQRRIKVDADILTNKSSSITAKNAKSDYNITKYINNDAKSTISSGRGLNITSAKLINAGKIVSPTNVPNTVPVPTYASNIKVDNLENNGGSIAGDNLTITSNNISNTQGFIDGKTLKVTANTLSNNGGYIRSYNDMTLNVGHLSNLNSNNFSSVASRFALTNKVGGIEALNSGITVTGNKVSNYFGLFKSSSSEKAATSGGMEFKLTDELDNNNGQLISYGGINIDAKGLNNYKGDIYAGGRLDIKSASNINNYYGKLRSDYITTLYAPGISSYDTNGTYSLDGTGIIYKPNGLNIIHIKKPTDSGISHNTYQSFNVNEKGVIFNNSSTATDTLLGGNIFGNDNITAGKEASVILNEVIGNSMTTINGMMEVAGNAAQVIVANASGITCNSCGFINATRGAFVTGTPIVVGQNLVGYNVSKGEITVNNNLTSNSVVDFISRAVLVNGNVKANELNITTGSNFYDANGNIISSITGPYNQKNYGVTVAANGSLNAEKMNININDSNTGLFNKGVINAGNQGLNVKAGAINNTGTIQSRGNIDLAANSTNSFSNDYGTIISSNGDVNISSNGTLLNRYNGLIKANQNVNINTAQDIQNSNGLIHAEKGNINVNADTIYNWAGNNSKYGKYRFTAGQDIVFNVNRLINEQAIISAGRDFTFTGKSLDNKASSALYAKRRMTIDTNILNNLSSTMKTENGRMDITAYNSVVNDSKSVISSEKLLNITSPKLTNNGVISSNNGKSTFKVNNLVNNAGYIKGFNLNFISQYLNNSNGLIKADNNLVMNADYISNTNSSDFSRYTYNLGLPSQKGGIVTNNGNIKIKGIQMNNTSGIVQTNALFPAPGEADIDVTLSNELINNYAQINSAGNMNIQANSISNYNGAINAGINLTVKGNSSINNAYGRINSNGTTQVNTPLLSNSYGKITGGTVIINK</sequence>
<dbReference type="InterPro" id="IPR011050">
    <property type="entry name" value="Pectin_lyase_fold/virulence"/>
</dbReference>
<feature type="domain" description="Filamentous haemagglutinin FhaB/tRNA nuclease CdiA-like TPS" evidence="1">
    <location>
        <begin position="49"/>
        <end position="169"/>
    </location>
</feature>
<dbReference type="EMBL" id="ABEXCJ040000004">
    <property type="protein sequence ID" value="ELR5217978.1"/>
    <property type="molecule type" value="Genomic_DNA"/>
</dbReference>
<dbReference type="Gene3D" id="2.160.20.10">
    <property type="entry name" value="Single-stranded right-handed beta-helix, Pectin lyase-like"/>
    <property type="match status" value="2"/>
</dbReference>
<evidence type="ECO:0000313" key="3">
    <source>
        <dbReference type="EMBL" id="EMR4590165.1"/>
    </source>
</evidence>
<protein>
    <submittedName>
        <fullName evidence="2">Filamentous hemagglutinin N-terminal domain-containing protein</fullName>
    </submittedName>
</protein>
<comment type="caution">
    <text evidence="2">The sequence shown here is derived from an EMBL/GenBank/DDBJ whole genome shotgun (WGS) entry which is preliminary data.</text>
</comment>